<evidence type="ECO:0000256" key="1">
    <source>
        <dbReference type="ARBA" id="ARBA00006711"/>
    </source>
</evidence>
<organism evidence="9 10">
    <name type="scientific">Gemmatirosa kalamazoonensis</name>
    <dbReference type="NCBI Taxonomy" id="861299"/>
    <lineage>
        <taxon>Bacteria</taxon>
        <taxon>Pseudomonadati</taxon>
        <taxon>Gemmatimonadota</taxon>
        <taxon>Gemmatimonadia</taxon>
        <taxon>Gemmatimonadales</taxon>
        <taxon>Gemmatimonadaceae</taxon>
        <taxon>Gemmatirosa</taxon>
    </lineage>
</organism>
<dbReference type="RefSeq" id="WP_025412323.1">
    <property type="nucleotide sequence ID" value="NZ_CP007128.1"/>
</dbReference>
<gene>
    <name evidence="9" type="ORF">J421_3320</name>
</gene>
<dbReference type="EC" id="2.7.7.6" evidence="2"/>
<sequence length="70" mass="7984">MQVFTPKDIAKEPTNKYLAVLVAAKYARVLNEFPRVPGRSGEKKLTTRALEELSSDHLDYRIVPRRRGGE</sequence>
<evidence type="ECO:0000256" key="8">
    <source>
        <dbReference type="ARBA" id="ARBA00048552"/>
    </source>
</evidence>
<dbReference type="GO" id="GO:0000428">
    <property type="term" value="C:DNA-directed RNA polymerase complex"/>
    <property type="evidence" value="ECO:0007669"/>
    <property type="project" value="UniProtKB-KW"/>
</dbReference>
<protein>
    <recommendedName>
        <fullName evidence="3">DNA-directed RNA polymerase subunit omega</fullName>
        <ecNumber evidence="2">2.7.7.6</ecNumber>
    </recommendedName>
    <alternativeName>
        <fullName evidence="7">RNA polymerase omega subunit</fullName>
    </alternativeName>
    <alternativeName>
        <fullName evidence="6">Transcriptase subunit omega</fullName>
    </alternativeName>
</protein>
<evidence type="ECO:0000256" key="6">
    <source>
        <dbReference type="ARBA" id="ARBA00029924"/>
    </source>
</evidence>
<evidence type="ECO:0000256" key="5">
    <source>
        <dbReference type="ARBA" id="ARBA00023163"/>
    </source>
</evidence>
<dbReference type="OrthoDB" id="9801071at2"/>
<dbReference type="InterPro" id="IPR006110">
    <property type="entry name" value="Pol_omega/Rpo6/RPB6"/>
</dbReference>
<dbReference type="GO" id="GO:0003677">
    <property type="term" value="F:DNA binding"/>
    <property type="evidence" value="ECO:0007669"/>
    <property type="project" value="InterPro"/>
</dbReference>
<evidence type="ECO:0000313" key="10">
    <source>
        <dbReference type="Proteomes" id="UP000019151"/>
    </source>
</evidence>
<dbReference type="GO" id="GO:0006351">
    <property type="term" value="P:DNA-templated transcription"/>
    <property type="evidence" value="ECO:0007669"/>
    <property type="project" value="InterPro"/>
</dbReference>
<dbReference type="Pfam" id="PF01192">
    <property type="entry name" value="RNA_pol_Rpb6"/>
    <property type="match status" value="1"/>
</dbReference>
<dbReference type="SUPFAM" id="SSF63562">
    <property type="entry name" value="RPB6/omega subunit-like"/>
    <property type="match status" value="1"/>
</dbReference>
<dbReference type="eggNOG" id="ENOG502ZHDJ">
    <property type="taxonomic scope" value="Bacteria"/>
</dbReference>
<keyword evidence="5" id="KW-0804">Transcription</keyword>
<proteinExistence type="inferred from homology"/>
<dbReference type="Gene3D" id="3.90.940.10">
    <property type="match status" value="1"/>
</dbReference>
<name>W0RK93_9BACT</name>
<dbReference type="STRING" id="861299.J421_3320"/>
<comment type="similarity">
    <text evidence="1">Belongs to the RNA polymerase subunit omega family.</text>
</comment>
<dbReference type="AlphaFoldDB" id="W0RK93"/>
<keyword evidence="4" id="KW-0240">DNA-directed RNA polymerase</keyword>
<keyword evidence="10" id="KW-1185">Reference proteome</keyword>
<accession>W0RK93</accession>
<evidence type="ECO:0000256" key="7">
    <source>
        <dbReference type="ARBA" id="ARBA00030998"/>
    </source>
</evidence>
<evidence type="ECO:0000256" key="2">
    <source>
        <dbReference type="ARBA" id="ARBA00012418"/>
    </source>
</evidence>
<dbReference type="EMBL" id="CP007128">
    <property type="protein sequence ID" value="AHG90857.1"/>
    <property type="molecule type" value="Genomic_DNA"/>
</dbReference>
<reference evidence="9 10" key="1">
    <citation type="journal article" date="2014" name="Genome Announc.">
        <title>Genome Sequence and Methylome of Soil Bacterium Gemmatirosa kalamazoonensis KBS708T, a Member of the Rarely Cultivated Gemmatimonadetes Phylum.</title>
        <authorList>
            <person name="Debruyn J.M."/>
            <person name="Radosevich M."/>
            <person name="Wommack K.E."/>
            <person name="Polson S.W."/>
            <person name="Hauser L.J."/>
            <person name="Fawaz M.N."/>
            <person name="Korlach J."/>
            <person name="Tsai Y.C."/>
        </authorList>
    </citation>
    <scope>NUCLEOTIDE SEQUENCE [LARGE SCALE GENOMIC DNA]</scope>
    <source>
        <strain evidence="9 10">KBS708</strain>
    </source>
</reference>
<comment type="catalytic activity">
    <reaction evidence="8">
        <text>RNA(n) + a ribonucleoside 5'-triphosphate = RNA(n+1) + diphosphate</text>
        <dbReference type="Rhea" id="RHEA:21248"/>
        <dbReference type="Rhea" id="RHEA-COMP:14527"/>
        <dbReference type="Rhea" id="RHEA-COMP:17342"/>
        <dbReference type="ChEBI" id="CHEBI:33019"/>
        <dbReference type="ChEBI" id="CHEBI:61557"/>
        <dbReference type="ChEBI" id="CHEBI:140395"/>
        <dbReference type="EC" id="2.7.7.6"/>
    </reaction>
</comment>
<evidence type="ECO:0000313" key="9">
    <source>
        <dbReference type="EMBL" id="AHG90857.1"/>
    </source>
</evidence>
<evidence type="ECO:0000256" key="4">
    <source>
        <dbReference type="ARBA" id="ARBA00022478"/>
    </source>
</evidence>
<dbReference type="HOGENOM" id="CLU_2787923_0_0_0"/>
<dbReference type="KEGG" id="gba:J421_3320"/>
<evidence type="ECO:0000256" key="3">
    <source>
        <dbReference type="ARBA" id="ARBA00013725"/>
    </source>
</evidence>
<dbReference type="Proteomes" id="UP000019151">
    <property type="component" value="Chromosome"/>
</dbReference>
<dbReference type="SMART" id="SM01409">
    <property type="entry name" value="RNA_pol_Rpb6"/>
    <property type="match status" value="1"/>
</dbReference>
<dbReference type="GO" id="GO:0003899">
    <property type="term" value="F:DNA-directed RNA polymerase activity"/>
    <property type="evidence" value="ECO:0007669"/>
    <property type="project" value="UniProtKB-EC"/>
</dbReference>
<dbReference type="InterPro" id="IPR036161">
    <property type="entry name" value="RPB6/omega-like_sf"/>
</dbReference>
<dbReference type="InParanoid" id="W0RK93"/>